<evidence type="ECO:0000313" key="2">
    <source>
        <dbReference type="EMBL" id="MBC3515019.1"/>
    </source>
</evidence>
<dbReference type="AlphaFoldDB" id="A0A8J6IKC3"/>
<organism evidence="2 3">
    <name type="scientific">Neobittarella massiliensis</name>
    <name type="common">ex Bilen et al. 2018</name>
    <dbReference type="NCBI Taxonomy" id="2041842"/>
    <lineage>
        <taxon>Bacteria</taxon>
        <taxon>Bacillati</taxon>
        <taxon>Bacillota</taxon>
        <taxon>Clostridia</taxon>
        <taxon>Eubacteriales</taxon>
        <taxon>Oscillospiraceae</taxon>
        <taxon>Neobittarella (ex Bilen et al. 2018)</taxon>
    </lineage>
</organism>
<evidence type="ECO:0000313" key="3">
    <source>
        <dbReference type="Proteomes" id="UP000597668"/>
    </source>
</evidence>
<comment type="caution">
    <text evidence="2">The sequence shown here is derived from an EMBL/GenBank/DDBJ whole genome shotgun (WGS) entry which is preliminary data.</text>
</comment>
<protein>
    <submittedName>
        <fullName evidence="2">Uncharacterized protein</fullName>
    </submittedName>
</protein>
<keyword evidence="1" id="KW-0472">Membrane</keyword>
<keyword evidence="1" id="KW-1133">Transmembrane helix</keyword>
<dbReference type="Proteomes" id="UP000597668">
    <property type="component" value="Unassembled WGS sequence"/>
</dbReference>
<reference evidence="2" key="1">
    <citation type="submission" date="2020-08" db="EMBL/GenBank/DDBJ databases">
        <authorList>
            <person name="Liu C."/>
            <person name="Sun Q."/>
        </authorList>
    </citation>
    <scope>NUCLEOTIDE SEQUENCE</scope>
    <source>
        <strain evidence="2">NSJ-65</strain>
    </source>
</reference>
<proteinExistence type="predicted"/>
<sequence length="113" mass="13091">MSETSVWTYLIKLAVFGTAFLFLFSVLQYFLCKIKRWWPGLILPLLTFLHSLPLISWLLPLQNISGPRIVAQWFSSFASANIPTAVFLCIYLACRGKHKKKKQIEKMNIQDLK</sequence>
<keyword evidence="1" id="KW-0812">Transmembrane</keyword>
<feature type="transmembrane region" description="Helical" evidence="1">
    <location>
        <begin position="37"/>
        <end position="59"/>
    </location>
</feature>
<gene>
    <name evidence="2" type="ORF">H8K20_01255</name>
</gene>
<keyword evidence="3" id="KW-1185">Reference proteome</keyword>
<evidence type="ECO:0000256" key="1">
    <source>
        <dbReference type="SAM" id="Phobius"/>
    </source>
</evidence>
<feature type="transmembrane region" description="Helical" evidence="1">
    <location>
        <begin position="71"/>
        <end position="94"/>
    </location>
</feature>
<name>A0A8J6IKC3_9FIRM</name>
<dbReference type="RefSeq" id="WP_186487238.1">
    <property type="nucleotide sequence ID" value="NZ_JACOGI010000001.1"/>
</dbReference>
<feature type="transmembrane region" description="Helical" evidence="1">
    <location>
        <begin position="6"/>
        <end position="30"/>
    </location>
</feature>
<accession>A0A8J6IKC3</accession>
<dbReference type="EMBL" id="JACOGI010000001">
    <property type="protein sequence ID" value="MBC3515019.1"/>
    <property type="molecule type" value="Genomic_DNA"/>
</dbReference>